<sequence>MRMRKRVDLSKRIFVTVLVVLILVNTYHLWLGKQYFSPIARAAFHDRQAQFRDRFYFLLDKYAPRCPSLELIESAGWPRYDAVFEIDRENHIDNADEILQPMQTAHDGFVQKTRKLDIPYLILTEGIVSSAGGKYMPTFVVTLRLLRRTGCTLPVELFVKDSTEYESHICERILPELNARCVVLSEAMGLENPKNTNTTDGVKIEHYQLKSFAVLFSSFEKVIWLDADCIPLHDPATLLTSDPFKSTGLITWPDYWASTISPLYFTISRQPEFSTTDRATTEAGVFLVSKRAHSRTLLLAAYYNYYGPSHYYHLLDQGAPGEGDKDTFIQAAAAVGEKFYTVSEKVADLGRRRYEWNDHDIIHVAMLQADPVEDYKLTQQGKWRVEDTSVAPAPRAFFIHANMVKFNPGEKLLEESSNEDGDGRRRMWTAPETSVRRLGYDVERAAWEEVMTVSCTLGNAFETWEAGDGFCEDVQRHWEAVFENHDAGRLNFTQH</sequence>
<evidence type="ECO:0000256" key="1">
    <source>
        <dbReference type="ARBA" id="ARBA00004323"/>
    </source>
</evidence>
<evidence type="ECO:0000256" key="6">
    <source>
        <dbReference type="ARBA" id="ARBA00022968"/>
    </source>
</evidence>
<dbReference type="SUPFAM" id="SSF53448">
    <property type="entry name" value="Nucleotide-diphospho-sugar transferases"/>
    <property type="match status" value="1"/>
</dbReference>
<dbReference type="Gene3D" id="3.90.550.10">
    <property type="entry name" value="Spore Coat Polysaccharide Biosynthesis Protein SpsA, Chain A"/>
    <property type="match status" value="1"/>
</dbReference>
<protein>
    <recommendedName>
        <fullName evidence="12">Nucleotide-diphospho-sugar transferase</fullName>
    </recommendedName>
</protein>
<dbReference type="Proteomes" id="UP000094569">
    <property type="component" value="Unassembled WGS sequence"/>
</dbReference>
<keyword evidence="4" id="KW-0808">Transferase</keyword>
<evidence type="ECO:0000256" key="5">
    <source>
        <dbReference type="ARBA" id="ARBA00022692"/>
    </source>
</evidence>
<evidence type="ECO:0000256" key="4">
    <source>
        <dbReference type="ARBA" id="ARBA00022679"/>
    </source>
</evidence>
<evidence type="ECO:0000256" key="8">
    <source>
        <dbReference type="ARBA" id="ARBA00023034"/>
    </source>
</evidence>
<dbReference type="GO" id="GO:0000139">
    <property type="term" value="C:Golgi membrane"/>
    <property type="evidence" value="ECO:0007669"/>
    <property type="project" value="UniProtKB-SubCell"/>
</dbReference>
<gene>
    <name evidence="10" type="ORF">SI65_00984</name>
</gene>
<dbReference type="VEuPathDB" id="FungiDB:SI65_00984"/>
<reference evidence="10 11" key="1">
    <citation type="journal article" date="2016" name="BMC Genomics">
        <title>Comparative genomic and transcriptomic analyses of the Fuzhuan brick tea-fermentation fungus Aspergillus cristatus.</title>
        <authorList>
            <person name="Ge Y."/>
            <person name="Wang Y."/>
            <person name="Liu Y."/>
            <person name="Tan Y."/>
            <person name="Ren X."/>
            <person name="Zhang X."/>
            <person name="Hyde K.D."/>
            <person name="Liu Y."/>
            <person name="Liu Z."/>
        </authorList>
    </citation>
    <scope>NUCLEOTIDE SEQUENCE [LARGE SCALE GENOMIC DNA]</scope>
    <source>
        <strain evidence="10 11">GZAAS20.1005</strain>
    </source>
</reference>
<comment type="similarity">
    <text evidence="3">Belongs to the MNN1/MNT family.</text>
</comment>
<dbReference type="AlphaFoldDB" id="A0A1E3BR19"/>
<keyword evidence="5" id="KW-0812">Transmembrane</keyword>
<dbReference type="GO" id="GO:0000026">
    <property type="term" value="F:alpha-1,2-mannosyltransferase activity"/>
    <property type="evidence" value="ECO:0007669"/>
    <property type="project" value="TreeGrafter"/>
</dbReference>
<evidence type="ECO:0000256" key="3">
    <source>
        <dbReference type="ARBA" id="ARBA00009105"/>
    </source>
</evidence>
<evidence type="ECO:0000256" key="9">
    <source>
        <dbReference type="ARBA" id="ARBA00023136"/>
    </source>
</evidence>
<organism evidence="10 11">
    <name type="scientific">Aspergillus cristatus</name>
    <name type="common">Chinese Fuzhuan brick tea-fermentation fungus</name>
    <name type="synonym">Eurotium cristatum</name>
    <dbReference type="NCBI Taxonomy" id="573508"/>
    <lineage>
        <taxon>Eukaryota</taxon>
        <taxon>Fungi</taxon>
        <taxon>Dikarya</taxon>
        <taxon>Ascomycota</taxon>
        <taxon>Pezizomycotina</taxon>
        <taxon>Eurotiomycetes</taxon>
        <taxon>Eurotiomycetidae</taxon>
        <taxon>Eurotiales</taxon>
        <taxon>Aspergillaceae</taxon>
        <taxon>Aspergillus</taxon>
        <taxon>Aspergillus subgen. Aspergillus</taxon>
    </lineage>
</organism>
<name>A0A1E3BR19_ASPCR</name>
<dbReference type="EMBL" id="JXNT01000001">
    <property type="protein sequence ID" value="ODM23395.1"/>
    <property type="molecule type" value="Genomic_DNA"/>
</dbReference>
<comment type="pathway">
    <text evidence="2">Protein modification; protein glycosylation.</text>
</comment>
<keyword evidence="11" id="KW-1185">Reference proteome</keyword>
<accession>A0A1E3BR19</accession>
<keyword evidence="9" id="KW-0472">Membrane</keyword>
<dbReference type="Pfam" id="PF11051">
    <property type="entry name" value="Mannosyl_trans3"/>
    <property type="match status" value="2"/>
</dbReference>
<proteinExistence type="inferred from homology"/>
<dbReference type="InterPro" id="IPR022751">
    <property type="entry name" value="Alpha_mannosyltransferase"/>
</dbReference>
<dbReference type="GO" id="GO:0046354">
    <property type="term" value="P:mannan biosynthetic process"/>
    <property type="evidence" value="ECO:0007669"/>
    <property type="project" value="TreeGrafter"/>
</dbReference>
<keyword evidence="6" id="KW-0735">Signal-anchor</keyword>
<evidence type="ECO:0000256" key="2">
    <source>
        <dbReference type="ARBA" id="ARBA00004922"/>
    </source>
</evidence>
<dbReference type="OrthoDB" id="4484309at2759"/>
<evidence type="ECO:0000256" key="7">
    <source>
        <dbReference type="ARBA" id="ARBA00022989"/>
    </source>
</evidence>
<evidence type="ECO:0000313" key="10">
    <source>
        <dbReference type="EMBL" id="ODM23395.1"/>
    </source>
</evidence>
<comment type="subcellular location">
    <subcellularLocation>
        <location evidence="1">Golgi apparatus membrane</location>
        <topology evidence="1">Single-pass type II membrane protein</topology>
    </subcellularLocation>
</comment>
<dbReference type="InterPro" id="IPR029044">
    <property type="entry name" value="Nucleotide-diphossugar_trans"/>
</dbReference>
<evidence type="ECO:0008006" key="12">
    <source>
        <dbReference type="Google" id="ProtNLM"/>
    </source>
</evidence>
<keyword evidence="8" id="KW-0333">Golgi apparatus</keyword>
<dbReference type="PANTHER" id="PTHR31646:SF1">
    <property type="entry name" value="ALPHA-1,2-MANNOSYLTRANSFERASE MNN2"/>
    <property type="match status" value="1"/>
</dbReference>
<comment type="caution">
    <text evidence="10">The sequence shown here is derived from an EMBL/GenBank/DDBJ whole genome shotgun (WGS) entry which is preliminary data.</text>
</comment>
<dbReference type="STRING" id="573508.A0A1E3BR19"/>
<dbReference type="PANTHER" id="PTHR31646">
    <property type="entry name" value="ALPHA-1,2-MANNOSYLTRANSFERASE MNN2"/>
    <property type="match status" value="1"/>
</dbReference>
<keyword evidence="7" id="KW-1133">Transmembrane helix</keyword>
<evidence type="ECO:0000313" key="11">
    <source>
        <dbReference type="Proteomes" id="UP000094569"/>
    </source>
</evidence>